<protein>
    <submittedName>
        <fullName evidence="2">GSCFA domain-containing protein</fullName>
    </submittedName>
</protein>
<dbReference type="GO" id="GO:0016788">
    <property type="term" value="F:hydrolase activity, acting on ester bonds"/>
    <property type="evidence" value="ECO:0007669"/>
    <property type="project" value="UniProtKB-ARBA"/>
</dbReference>
<evidence type="ECO:0000313" key="3">
    <source>
        <dbReference type="Proteomes" id="UP000559010"/>
    </source>
</evidence>
<dbReference type="InterPro" id="IPR014982">
    <property type="entry name" value="GSCFA"/>
</dbReference>
<name>A0A848JC48_9BACT</name>
<dbReference type="Pfam" id="PF08885">
    <property type="entry name" value="GSCFA"/>
    <property type="match status" value="1"/>
</dbReference>
<dbReference type="Gene3D" id="3.40.50.1110">
    <property type="entry name" value="SGNH hydrolase"/>
    <property type="match status" value="1"/>
</dbReference>
<evidence type="ECO:0000259" key="1">
    <source>
        <dbReference type="Pfam" id="PF08885"/>
    </source>
</evidence>
<dbReference type="RefSeq" id="WP_169684946.1">
    <property type="nucleotide sequence ID" value="NZ_JABBNU010000014.1"/>
</dbReference>
<accession>A0A848JC48</accession>
<organism evidence="2 3">
    <name type="scientific">Marinigracilibium pacificum</name>
    <dbReference type="NCBI Taxonomy" id="2729599"/>
    <lineage>
        <taxon>Bacteria</taxon>
        <taxon>Pseudomonadati</taxon>
        <taxon>Bacteroidota</taxon>
        <taxon>Cytophagia</taxon>
        <taxon>Cytophagales</taxon>
        <taxon>Flammeovirgaceae</taxon>
        <taxon>Marinigracilibium</taxon>
    </lineage>
</organism>
<keyword evidence="3" id="KW-1185">Reference proteome</keyword>
<dbReference type="EMBL" id="JABBNU010000014">
    <property type="protein sequence ID" value="NMM50582.1"/>
    <property type="molecule type" value="Genomic_DNA"/>
</dbReference>
<dbReference type="InterPro" id="IPR036514">
    <property type="entry name" value="SGNH_hydro_sf"/>
</dbReference>
<evidence type="ECO:0000313" key="2">
    <source>
        <dbReference type="EMBL" id="NMM50582.1"/>
    </source>
</evidence>
<gene>
    <name evidence="2" type="ORF">HH304_19385</name>
</gene>
<dbReference type="SUPFAM" id="SSF52266">
    <property type="entry name" value="SGNH hydrolase"/>
    <property type="match status" value="1"/>
</dbReference>
<sequence>MKFRTEIKANKESFELQAGENILLAGSCFAENIGKRLKEAGFQTTINPMGIIFNPLSLAKIFNNSLSEAFQINNEHIVERESHFFSLDFHSKLYASDPQKLFFEITNSLSELRQALYEAKTIFITFGTAYAYRYHPTDDIVANCQKIPQSYFTKSLLSVQEIVKAWHQTIENIKFINPECRIVFTVSPVRHIKDGFHENQLSKSSLLLAVNDLVENHEDCTYYPAYELLLDDLRDYRFYDEDLIHPNDLAIEYIREHFWDTFLSEKTVQLISKYEKLKRRLDHRPLQRGVKYISFLKETKNMLLVLNEQFPVDSLIDDIDYKLKKYEQRAH</sequence>
<feature type="domain" description="GSCFA" evidence="1">
    <location>
        <begin position="22"/>
        <end position="258"/>
    </location>
</feature>
<comment type="caution">
    <text evidence="2">The sequence shown here is derived from an EMBL/GenBank/DDBJ whole genome shotgun (WGS) entry which is preliminary data.</text>
</comment>
<reference evidence="2 3" key="1">
    <citation type="submission" date="2020-04" db="EMBL/GenBank/DDBJ databases">
        <title>Flammeovirgaceae bacterium KN852 isolated from deep sea.</title>
        <authorList>
            <person name="Zhang D.-C."/>
        </authorList>
    </citation>
    <scope>NUCLEOTIDE SEQUENCE [LARGE SCALE GENOMIC DNA]</scope>
    <source>
        <strain evidence="2 3">KN852</strain>
    </source>
</reference>
<dbReference type="Proteomes" id="UP000559010">
    <property type="component" value="Unassembled WGS sequence"/>
</dbReference>
<dbReference type="AlphaFoldDB" id="A0A848JC48"/>
<proteinExistence type="predicted"/>